<accession>A0AAV1Z045</accession>
<evidence type="ECO:0000256" key="1">
    <source>
        <dbReference type="SAM" id="MobiDB-lite"/>
    </source>
</evidence>
<organism evidence="2 3">
    <name type="scientific">Larinioides sclopetarius</name>
    <dbReference type="NCBI Taxonomy" id="280406"/>
    <lineage>
        <taxon>Eukaryota</taxon>
        <taxon>Metazoa</taxon>
        <taxon>Ecdysozoa</taxon>
        <taxon>Arthropoda</taxon>
        <taxon>Chelicerata</taxon>
        <taxon>Arachnida</taxon>
        <taxon>Araneae</taxon>
        <taxon>Araneomorphae</taxon>
        <taxon>Entelegynae</taxon>
        <taxon>Araneoidea</taxon>
        <taxon>Araneidae</taxon>
        <taxon>Larinioides</taxon>
    </lineage>
</organism>
<evidence type="ECO:0000313" key="2">
    <source>
        <dbReference type="EMBL" id="CAL1264813.1"/>
    </source>
</evidence>
<comment type="caution">
    <text evidence="2">The sequence shown here is derived from an EMBL/GenBank/DDBJ whole genome shotgun (WGS) entry which is preliminary data.</text>
</comment>
<feature type="compositionally biased region" description="Basic and acidic residues" evidence="1">
    <location>
        <begin position="127"/>
        <end position="141"/>
    </location>
</feature>
<dbReference type="Proteomes" id="UP001497382">
    <property type="component" value="Unassembled WGS sequence"/>
</dbReference>
<feature type="compositionally biased region" description="Basic and acidic residues" evidence="1">
    <location>
        <begin position="218"/>
        <end position="230"/>
    </location>
</feature>
<dbReference type="EMBL" id="CAXIEN010000014">
    <property type="protein sequence ID" value="CAL1264813.1"/>
    <property type="molecule type" value="Genomic_DNA"/>
</dbReference>
<feature type="region of interest" description="Disordered" evidence="1">
    <location>
        <begin position="209"/>
        <end position="230"/>
    </location>
</feature>
<dbReference type="AlphaFoldDB" id="A0AAV1Z045"/>
<feature type="compositionally biased region" description="Basic and acidic residues" evidence="1">
    <location>
        <begin position="1"/>
        <end position="16"/>
    </location>
</feature>
<feature type="compositionally biased region" description="Acidic residues" evidence="1">
    <location>
        <begin position="17"/>
        <end position="27"/>
    </location>
</feature>
<protein>
    <submittedName>
        <fullName evidence="2">Uncharacterized protein</fullName>
    </submittedName>
</protein>
<feature type="compositionally biased region" description="Low complexity" evidence="1">
    <location>
        <begin position="115"/>
        <end position="125"/>
    </location>
</feature>
<proteinExistence type="predicted"/>
<name>A0AAV1Z045_9ARAC</name>
<keyword evidence="3" id="KW-1185">Reference proteome</keyword>
<reference evidence="2 3" key="1">
    <citation type="submission" date="2024-04" db="EMBL/GenBank/DDBJ databases">
        <authorList>
            <person name="Rising A."/>
            <person name="Reimegard J."/>
            <person name="Sonavane S."/>
            <person name="Akerstrom W."/>
            <person name="Nylinder S."/>
            <person name="Hedman E."/>
            <person name="Kallberg Y."/>
        </authorList>
    </citation>
    <scope>NUCLEOTIDE SEQUENCE [LARGE SCALE GENOMIC DNA]</scope>
</reference>
<gene>
    <name evidence="2" type="ORF">LARSCL_LOCUS2171</name>
</gene>
<feature type="region of interest" description="Disordered" evidence="1">
    <location>
        <begin position="115"/>
        <end position="142"/>
    </location>
</feature>
<sequence length="230" mass="25740">MKKMEKTDKGSERSELDDSSDVELVEDEPPKQEDPHSQMQDQIAAEVRAETRNEMSIGLQDGVNYESGGILQPKGVKRAEQCGESMQNRPEVLMESPGMEYEAVACRKQGTVQKTTKTTEGEAATDVTRRAEHAESSKVAKESIAIEGNEEFPKRIEGQENVPKAERDLEVGSIAQGEQLEQALQVRQVGQSLELVLQEAVICDARREQMEEAEDIEEPQKYAFREKNSE</sequence>
<feature type="region of interest" description="Disordered" evidence="1">
    <location>
        <begin position="1"/>
        <end position="43"/>
    </location>
</feature>
<evidence type="ECO:0000313" key="3">
    <source>
        <dbReference type="Proteomes" id="UP001497382"/>
    </source>
</evidence>